<dbReference type="AlphaFoldDB" id="A0A6C0LDF0"/>
<feature type="compositionally biased region" description="Polar residues" evidence="1">
    <location>
        <begin position="1"/>
        <end position="11"/>
    </location>
</feature>
<name>A0A6C0LDF0_9ZZZZ</name>
<protein>
    <submittedName>
        <fullName evidence="2">Uncharacterized protein</fullName>
    </submittedName>
</protein>
<sequence length="136" mass="15327">MSNKLRINQKGNLLPKQPARSFDKRGSLITNPTTNMNAAPLFYIGPRVNTLWSSTSPAMPLALSIMRFGNSNSMNKVYGNLYNAPGNQFPNRYPNLNLTVDPKGNYKLVNELGKSFKVHYDTNGGYVKHNKQKMYL</sequence>
<dbReference type="EMBL" id="MN740477">
    <property type="protein sequence ID" value="QHU28969.1"/>
    <property type="molecule type" value="Genomic_DNA"/>
</dbReference>
<organism evidence="2">
    <name type="scientific">viral metagenome</name>
    <dbReference type="NCBI Taxonomy" id="1070528"/>
    <lineage>
        <taxon>unclassified sequences</taxon>
        <taxon>metagenomes</taxon>
        <taxon>organismal metagenomes</taxon>
    </lineage>
</organism>
<evidence type="ECO:0000256" key="1">
    <source>
        <dbReference type="SAM" id="MobiDB-lite"/>
    </source>
</evidence>
<reference evidence="2" key="1">
    <citation type="journal article" date="2020" name="Nature">
        <title>Giant virus diversity and host interactions through global metagenomics.</title>
        <authorList>
            <person name="Schulz F."/>
            <person name="Roux S."/>
            <person name="Paez-Espino D."/>
            <person name="Jungbluth S."/>
            <person name="Walsh D.A."/>
            <person name="Denef V.J."/>
            <person name="McMahon K.D."/>
            <person name="Konstantinidis K.T."/>
            <person name="Eloe-Fadrosh E.A."/>
            <person name="Kyrpides N.C."/>
            <person name="Woyke T."/>
        </authorList>
    </citation>
    <scope>NUCLEOTIDE SEQUENCE</scope>
    <source>
        <strain evidence="2">GVMAG-M-3300027791-30</strain>
    </source>
</reference>
<evidence type="ECO:0000313" key="2">
    <source>
        <dbReference type="EMBL" id="QHU28969.1"/>
    </source>
</evidence>
<accession>A0A6C0LDF0</accession>
<feature type="region of interest" description="Disordered" evidence="1">
    <location>
        <begin position="1"/>
        <end position="23"/>
    </location>
</feature>
<proteinExistence type="predicted"/>